<dbReference type="AlphaFoldDB" id="F8NM98"/>
<name>F8NM98_SERL9</name>
<feature type="non-terminal residue" evidence="2">
    <location>
        <position position="52"/>
    </location>
</feature>
<dbReference type="KEGG" id="sla:SERLADRAFT_382010"/>
<proteinExistence type="predicted"/>
<dbReference type="EMBL" id="GL945431">
    <property type="protein sequence ID" value="EGO27348.1"/>
    <property type="molecule type" value="Genomic_DNA"/>
</dbReference>
<dbReference type="Proteomes" id="UP000008064">
    <property type="component" value="Unassembled WGS sequence"/>
</dbReference>
<sequence length="52" mass="5480">MNLNAVSLFGSSPTQSMSAIASASSSLHPTATVHAPLTEDQSKPKLKRNRIT</sequence>
<organism>
    <name type="scientific">Serpula lacrymans var. lacrymans (strain S7.9)</name>
    <name type="common">Dry rot fungus</name>
    <dbReference type="NCBI Taxonomy" id="578457"/>
    <lineage>
        <taxon>Eukaryota</taxon>
        <taxon>Fungi</taxon>
        <taxon>Dikarya</taxon>
        <taxon>Basidiomycota</taxon>
        <taxon>Agaricomycotina</taxon>
        <taxon>Agaricomycetes</taxon>
        <taxon>Agaricomycetidae</taxon>
        <taxon>Boletales</taxon>
        <taxon>Coniophorineae</taxon>
        <taxon>Serpulaceae</taxon>
        <taxon>Serpula</taxon>
    </lineage>
</organism>
<protein>
    <submittedName>
        <fullName evidence="2">Uncharacterized protein</fullName>
    </submittedName>
</protein>
<dbReference type="GeneID" id="18810977"/>
<dbReference type="HOGENOM" id="CLU_3093225_0_0_1"/>
<gene>
    <name evidence="2" type="ORF">SERLADRAFT_382010</name>
</gene>
<reference evidence="2" key="1">
    <citation type="submission" date="2011-04" db="EMBL/GenBank/DDBJ databases">
        <title>Evolution of plant cell wall degrading machinery underlies the functional diversity of forest fungi.</title>
        <authorList>
            <consortium name="US DOE Joint Genome Institute (JGI-PGF)"/>
            <person name="Eastwood D.C."/>
            <person name="Floudas D."/>
            <person name="Binder M."/>
            <person name="Majcherczyk A."/>
            <person name="Schneider P."/>
            <person name="Aerts A."/>
            <person name="Asiegbu F.O."/>
            <person name="Baker S.E."/>
            <person name="Barry K."/>
            <person name="Bendiksby M."/>
            <person name="Blumentritt M."/>
            <person name="Coutinho P.M."/>
            <person name="Cullen D."/>
            <person name="Cullen D."/>
            <person name="Gathman A."/>
            <person name="Goodell B."/>
            <person name="Henrissat B."/>
            <person name="Ihrmark K."/>
            <person name="Kauserud H."/>
            <person name="Kohler A."/>
            <person name="LaButti K."/>
            <person name="Lapidus A."/>
            <person name="Lavin J.L."/>
            <person name="Lee Y.-H."/>
            <person name="Lindquist E."/>
            <person name="Lilly W."/>
            <person name="Lucas S."/>
            <person name="Morin E."/>
            <person name="Murat C."/>
            <person name="Oguiza J.A."/>
            <person name="Park J."/>
            <person name="Pisabarro A.G."/>
            <person name="Riley R."/>
            <person name="Rosling A."/>
            <person name="Salamov A."/>
            <person name="Schmidt O."/>
            <person name="Schmutz J."/>
            <person name="Skrede I."/>
            <person name="Stenlid J."/>
            <person name="Wiebenga A."/>
            <person name="Xie X."/>
            <person name="Kues U."/>
            <person name="Hibbett D.S."/>
            <person name="Hoffmeister D."/>
            <person name="Hogberg N."/>
            <person name="Martin F."/>
            <person name="Grigoriev I.V."/>
            <person name="Watkinson S.C."/>
        </authorList>
    </citation>
    <scope>NUCLEOTIDE SEQUENCE</scope>
    <source>
        <strain evidence="2">S7.9</strain>
    </source>
</reference>
<feature type="region of interest" description="Disordered" evidence="1">
    <location>
        <begin position="17"/>
        <end position="52"/>
    </location>
</feature>
<evidence type="ECO:0000313" key="2">
    <source>
        <dbReference type="EMBL" id="EGO27348.1"/>
    </source>
</evidence>
<accession>F8NM98</accession>
<dbReference type="RefSeq" id="XP_007315439.1">
    <property type="nucleotide sequence ID" value="XM_007315377.1"/>
</dbReference>
<evidence type="ECO:0000256" key="1">
    <source>
        <dbReference type="SAM" id="MobiDB-lite"/>
    </source>
</evidence>
<feature type="compositionally biased region" description="Low complexity" evidence="1">
    <location>
        <begin position="17"/>
        <end position="26"/>
    </location>
</feature>